<dbReference type="RefSeq" id="WP_106568333.1">
    <property type="nucleotide sequence ID" value="NZ_PYGF01000010.1"/>
</dbReference>
<dbReference type="InterPro" id="IPR036852">
    <property type="entry name" value="Peptidase_S8/S53_dom_sf"/>
</dbReference>
<dbReference type="EMBL" id="PYGF01000010">
    <property type="protein sequence ID" value="PSL02312.1"/>
    <property type="molecule type" value="Genomic_DNA"/>
</dbReference>
<dbReference type="AlphaFoldDB" id="A0A2P8DYM7"/>
<dbReference type="InterPro" id="IPR026444">
    <property type="entry name" value="Secre_tail"/>
</dbReference>
<dbReference type="GO" id="GO:0006508">
    <property type="term" value="P:proteolysis"/>
    <property type="evidence" value="ECO:0007669"/>
    <property type="project" value="UniProtKB-KW"/>
</dbReference>
<feature type="active site" description="Charge relay system" evidence="5">
    <location>
        <position position="181"/>
    </location>
</feature>
<dbReference type="Gene3D" id="3.40.50.200">
    <property type="entry name" value="Peptidase S8/S53 domain"/>
    <property type="match status" value="1"/>
</dbReference>
<dbReference type="InterPro" id="IPR015500">
    <property type="entry name" value="Peptidase_S8_subtilisin-rel"/>
</dbReference>
<keyword evidence="4 5" id="KW-0720">Serine protease</keyword>
<dbReference type="PIRSF" id="PIRSF037903">
    <property type="entry name" value="Subtilisin_rel_GFO_2223"/>
    <property type="match status" value="1"/>
</dbReference>
<dbReference type="InterPro" id="IPR023828">
    <property type="entry name" value="Peptidase_S8_Ser-AS"/>
</dbReference>
<dbReference type="InterPro" id="IPR050131">
    <property type="entry name" value="Peptidase_S8_subtilisin-like"/>
</dbReference>
<dbReference type="PANTHER" id="PTHR43806">
    <property type="entry name" value="PEPTIDASE S8"/>
    <property type="match status" value="1"/>
</dbReference>
<dbReference type="SUPFAM" id="SSF52743">
    <property type="entry name" value="Subtilisin-like"/>
    <property type="match status" value="1"/>
</dbReference>
<evidence type="ECO:0000256" key="2">
    <source>
        <dbReference type="ARBA" id="ARBA00022670"/>
    </source>
</evidence>
<feature type="domain" description="Peptidase S8/S53" evidence="6">
    <location>
        <begin position="172"/>
        <end position="446"/>
    </location>
</feature>
<name>A0A2P8DYM7_9BACT</name>
<evidence type="ECO:0000259" key="6">
    <source>
        <dbReference type="Pfam" id="PF00082"/>
    </source>
</evidence>
<proteinExistence type="inferred from homology"/>
<feature type="active site" description="Charge relay system" evidence="5">
    <location>
        <position position="222"/>
    </location>
</feature>
<protein>
    <submittedName>
        <fullName evidence="8">Putative secreted protein (Por secretion system target)</fullName>
    </submittedName>
</protein>
<keyword evidence="2 5" id="KW-0645">Protease</keyword>
<evidence type="ECO:0000313" key="9">
    <source>
        <dbReference type="Proteomes" id="UP000240708"/>
    </source>
</evidence>
<feature type="domain" description="Secretion system C-terminal sorting" evidence="7">
    <location>
        <begin position="471"/>
        <end position="543"/>
    </location>
</feature>
<comment type="caution">
    <text evidence="8">The sequence shown here is derived from an EMBL/GenBank/DDBJ whole genome shotgun (WGS) entry which is preliminary data.</text>
</comment>
<evidence type="ECO:0000256" key="5">
    <source>
        <dbReference type="PROSITE-ProRule" id="PRU01240"/>
    </source>
</evidence>
<dbReference type="PROSITE" id="PS00138">
    <property type="entry name" value="SUBTILASE_SER"/>
    <property type="match status" value="1"/>
</dbReference>
<feature type="active site" description="Charge relay system" evidence="5">
    <location>
        <position position="400"/>
    </location>
</feature>
<sequence length="547" mass="60383">MANYKFIVSIIILLILGLEVKAQNRYAIHYKYKPQLTFSLENPLDFLTTPSIERRIREGVTLDSLDLPVSEKYIALIRPFVDQMLYHSNWMNASVVIAKEDLVKKMQALDFVDSVVLIAKGFVPEGRQLNSNNPLTGMKANKKKSLAITEAPFDFQNALLGIKEMHELGYTGKGITVAIFDAGFPGVDQIPAFAHLFKNNQILGGKDFVDVWNNNVFTKNQHGTNVLSLMAANDPEVLLAAAPDAKYILCITEEVPTEFRVEEYNWVKAAEYADSLGVDIINSSLGYWDFDDPFMDYSLDDMDGETAVISKGASIASEKGILVVTSVGNYGNRGQRSITAPADAKGILSVGATNMGMDRAFFSSQGPTADGRIKPDVSTYGEQVWLIRSSGNLGRSSGTSFSAPQVAAFAAGLWQAKPKWTKSELIDEILKSSSQSDKPDNLLGYGIPNFARAYYGPVLGGITVEEQEWKIYPNPLKGSELYIKFGQNIDGEFSLIDLKGNILSRASLSRRDSRDAFMVEIPELPVGVYIVELQSGSDIKRTKLMKW</sequence>
<dbReference type="CDD" id="cd07493">
    <property type="entry name" value="Peptidases_S8_9"/>
    <property type="match status" value="1"/>
</dbReference>
<dbReference type="PANTHER" id="PTHR43806:SF67">
    <property type="entry name" value="EGF-LIKE DOMAIN-CONTAINING PROTEIN"/>
    <property type="match status" value="1"/>
</dbReference>
<dbReference type="OrthoDB" id="9792152at2"/>
<dbReference type="Pfam" id="PF18962">
    <property type="entry name" value="Por_Secre_tail"/>
    <property type="match status" value="1"/>
</dbReference>
<accession>A0A2P8DYM7</accession>
<dbReference type="PRINTS" id="PR00723">
    <property type="entry name" value="SUBTILISIN"/>
</dbReference>
<dbReference type="PROSITE" id="PS51892">
    <property type="entry name" value="SUBTILASE"/>
    <property type="match status" value="1"/>
</dbReference>
<organism evidence="8 9">
    <name type="scientific">Cecembia rubra</name>
    <dbReference type="NCBI Taxonomy" id="1485585"/>
    <lineage>
        <taxon>Bacteria</taxon>
        <taxon>Pseudomonadati</taxon>
        <taxon>Bacteroidota</taxon>
        <taxon>Cytophagia</taxon>
        <taxon>Cytophagales</taxon>
        <taxon>Cyclobacteriaceae</taxon>
        <taxon>Cecembia</taxon>
    </lineage>
</organism>
<reference evidence="8 9" key="1">
    <citation type="submission" date="2018-03" db="EMBL/GenBank/DDBJ databases">
        <title>Genomic Encyclopedia of Archaeal and Bacterial Type Strains, Phase II (KMG-II): from individual species to whole genera.</title>
        <authorList>
            <person name="Goeker M."/>
        </authorList>
    </citation>
    <scope>NUCLEOTIDE SEQUENCE [LARGE SCALE GENOMIC DNA]</scope>
    <source>
        <strain evidence="8 9">DSM 28057</strain>
    </source>
</reference>
<evidence type="ECO:0000256" key="4">
    <source>
        <dbReference type="ARBA" id="ARBA00022825"/>
    </source>
</evidence>
<dbReference type="Pfam" id="PF00082">
    <property type="entry name" value="Peptidase_S8"/>
    <property type="match status" value="1"/>
</dbReference>
<dbReference type="InterPro" id="IPR000209">
    <property type="entry name" value="Peptidase_S8/S53_dom"/>
</dbReference>
<gene>
    <name evidence="8" type="ORF">CLV48_11095</name>
</gene>
<evidence type="ECO:0000313" key="8">
    <source>
        <dbReference type="EMBL" id="PSL02312.1"/>
    </source>
</evidence>
<dbReference type="Proteomes" id="UP000240708">
    <property type="component" value="Unassembled WGS sequence"/>
</dbReference>
<keyword evidence="9" id="KW-1185">Reference proteome</keyword>
<evidence type="ECO:0000256" key="3">
    <source>
        <dbReference type="ARBA" id="ARBA00022801"/>
    </source>
</evidence>
<keyword evidence="3 5" id="KW-0378">Hydrolase</keyword>
<dbReference type="GO" id="GO:0004252">
    <property type="term" value="F:serine-type endopeptidase activity"/>
    <property type="evidence" value="ECO:0007669"/>
    <property type="project" value="UniProtKB-UniRule"/>
</dbReference>
<evidence type="ECO:0000259" key="7">
    <source>
        <dbReference type="Pfam" id="PF18962"/>
    </source>
</evidence>
<dbReference type="NCBIfam" id="TIGR04183">
    <property type="entry name" value="Por_Secre_tail"/>
    <property type="match status" value="1"/>
</dbReference>
<dbReference type="InterPro" id="IPR017317">
    <property type="entry name" value="Pept_S8_subtilisin_bacteroid-2"/>
</dbReference>
<comment type="similarity">
    <text evidence="1 5">Belongs to the peptidase S8 family.</text>
</comment>
<evidence type="ECO:0000256" key="1">
    <source>
        <dbReference type="ARBA" id="ARBA00011073"/>
    </source>
</evidence>